<comment type="caution">
    <text evidence="2">The sequence shown here is derived from an EMBL/GenBank/DDBJ whole genome shotgun (WGS) entry which is preliminary data.</text>
</comment>
<name>A0A8K0KP65_LADFU</name>
<dbReference type="OrthoDB" id="5953030at2759"/>
<feature type="non-terminal residue" evidence="2">
    <location>
        <position position="145"/>
    </location>
</feature>
<gene>
    <name evidence="2" type="ORF">J437_LFUL016126</name>
</gene>
<dbReference type="InterPro" id="IPR036691">
    <property type="entry name" value="Endo/exonu/phosph_ase_sf"/>
</dbReference>
<proteinExistence type="predicted"/>
<dbReference type="InterPro" id="IPR005135">
    <property type="entry name" value="Endo/exonuclease/phosphatase"/>
</dbReference>
<organism evidence="2 3">
    <name type="scientific">Ladona fulva</name>
    <name type="common">Scarce chaser dragonfly</name>
    <name type="synonym">Libellula fulva</name>
    <dbReference type="NCBI Taxonomy" id="123851"/>
    <lineage>
        <taxon>Eukaryota</taxon>
        <taxon>Metazoa</taxon>
        <taxon>Ecdysozoa</taxon>
        <taxon>Arthropoda</taxon>
        <taxon>Hexapoda</taxon>
        <taxon>Insecta</taxon>
        <taxon>Pterygota</taxon>
        <taxon>Palaeoptera</taxon>
        <taxon>Odonata</taxon>
        <taxon>Epiprocta</taxon>
        <taxon>Anisoptera</taxon>
        <taxon>Libelluloidea</taxon>
        <taxon>Libellulidae</taxon>
        <taxon>Ladona</taxon>
    </lineage>
</organism>
<reference evidence="2" key="1">
    <citation type="submission" date="2013-04" db="EMBL/GenBank/DDBJ databases">
        <authorList>
            <person name="Qu J."/>
            <person name="Murali S.C."/>
            <person name="Bandaranaike D."/>
            <person name="Bellair M."/>
            <person name="Blankenburg K."/>
            <person name="Chao H."/>
            <person name="Dinh H."/>
            <person name="Doddapaneni H."/>
            <person name="Downs B."/>
            <person name="Dugan-Rocha S."/>
            <person name="Elkadiri S."/>
            <person name="Gnanaolivu R.D."/>
            <person name="Hernandez B."/>
            <person name="Javaid M."/>
            <person name="Jayaseelan J.C."/>
            <person name="Lee S."/>
            <person name="Li M."/>
            <person name="Ming W."/>
            <person name="Munidasa M."/>
            <person name="Muniz J."/>
            <person name="Nguyen L."/>
            <person name="Ongeri F."/>
            <person name="Osuji N."/>
            <person name="Pu L.-L."/>
            <person name="Puazo M."/>
            <person name="Qu C."/>
            <person name="Quiroz J."/>
            <person name="Raj R."/>
            <person name="Weissenberger G."/>
            <person name="Xin Y."/>
            <person name="Zou X."/>
            <person name="Han Y."/>
            <person name="Richards S."/>
            <person name="Worley K."/>
            <person name="Muzny D."/>
            <person name="Gibbs R."/>
        </authorList>
    </citation>
    <scope>NUCLEOTIDE SEQUENCE</scope>
    <source>
        <strain evidence="2">Sampled in the wild</strain>
    </source>
</reference>
<feature type="domain" description="Endonuclease/exonuclease/phosphatase" evidence="1">
    <location>
        <begin position="51"/>
        <end position="143"/>
    </location>
</feature>
<dbReference type="Proteomes" id="UP000792457">
    <property type="component" value="Unassembled WGS sequence"/>
</dbReference>
<dbReference type="Pfam" id="PF14529">
    <property type="entry name" value="Exo_endo_phos_2"/>
    <property type="match status" value="1"/>
</dbReference>
<dbReference type="AlphaFoldDB" id="A0A8K0KP65"/>
<keyword evidence="3" id="KW-1185">Reference proteome</keyword>
<evidence type="ECO:0000313" key="3">
    <source>
        <dbReference type="Proteomes" id="UP000792457"/>
    </source>
</evidence>
<reference evidence="2" key="2">
    <citation type="submission" date="2017-10" db="EMBL/GenBank/DDBJ databases">
        <title>Ladona fulva Genome sequencing and assembly.</title>
        <authorList>
            <person name="Murali S."/>
            <person name="Richards S."/>
            <person name="Bandaranaike D."/>
            <person name="Bellair M."/>
            <person name="Blankenburg K."/>
            <person name="Chao H."/>
            <person name="Dinh H."/>
            <person name="Doddapaneni H."/>
            <person name="Dugan-Rocha S."/>
            <person name="Elkadiri S."/>
            <person name="Gnanaolivu R."/>
            <person name="Hernandez B."/>
            <person name="Skinner E."/>
            <person name="Javaid M."/>
            <person name="Lee S."/>
            <person name="Li M."/>
            <person name="Ming W."/>
            <person name="Munidasa M."/>
            <person name="Muniz J."/>
            <person name="Nguyen L."/>
            <person name="Hughes D."/>
            <person name="Osuji N."/>
            <person name="Pu L.-L."/>
            <person name="Puazo M."/>
            <person name="Qu C."/>
            <person name="Quiroz J."/>
            <person name="Raj R."/>
            <person name="Weissenberger G."/>
            <person name="Xin Y."/>
            <person name="Zou X."/>
            <person name="Han Y."/>
            <person name="Worley K."/>
            <person name="Muzny D."/>
            <person name="Gibbs R."/>
        </authorList>
    </citation>
    <scope>NUCLEOTIDE SEQUENCE</scope>
    <source>
        <strain evidence="2">Sampled in the wild</strain>
    </source>
</reference>
<protein>
    <recommendedName>
        <fullName evidence="1">Endonuclease/exonuclease/phosphatase domain-containing protein</fullName>
    </recommendedName>
</protein>
<evidence type="ECO:0000259" key="1">
    <source>
        <dbReference type="Pfam" id="PF14529"/>
    </source>
</evidence>
<accession>A0A8K0KP65</accession>
<dbReference type="EMBL" id="KZ308954">
    <property type="protein sequence ID" value="KAG8235813.1"/>
    <property type="molecule type" value="Genomic_DNA"/>
</dbReference>
<evidence type="ECO:0000313" key="2">
    <source>
        <dbReference type="EMBL" id="KAG8235813.1"/>
    </source>
</evidence>
<dbReference type="GO" id="GO:0003824">
    <property type="term" value="F:catalytic activity"/>
    <property type="evidence" value="ECO:0007669"/>
    <property type="project" value="InterPro"/>
</dbReference>
<sequence>MSIPNFKFIRNDRIGKRGVYFRDGLDYQVISKSLQNNCSSLEHIMPPKVSYLSDIKDAISEILHLYEDVIIMGDFHTNLLKDSIESNNLVQLFNSLNLNILPAEPTFITKHSAMLLDLTIVSNQTIVLNHGQLSAPEISAHDLIY</sequence>
<dbReference type="Gene3D" id="3.60.10.10">
    <property type="entry name" value="Endonuclease/exonuclease/phosphatase"/>
    <property type="match status" value="1"/>
</dbReference>